<evidence type="ECO:0000313" key="2">
    <source>
        <dbReference type="EMBL" id="KAH3678364.1"/>
    </source>
</evidence>
<evidence type="ECO:0000259" key="1">
    <source>
        <dbReference type="PROSITE" id="PS50053"/>
    </source>
</evidence>
<feature type="non-terminal residue" evidence="2">
    <location>
        <position position="85"/>
    </location>
</feature>
<dbReference type="InterPro" id="IPR000626">
    <property type="entry name" value="Ubiquitin-like_dom"/>
</dbReference>
<dbReference type="Pfam" id="PF00240">
    <property type="entry name" value="ubiquitin"/>
    <property type="match status" value="1"/>
</dbReference>
<dbReference type="PROSITE" id="PS50053">
    <property type="entry name" value="UBIQUITIN_2"/>
    <property type="match status" value="1"/>
</dbReference>
<organism evidence="2 3">
    <name type="scientific">Ogataea polymorpha</name>
    <dbReference type="NCBI Taxonomy" id="460523"/>
    <lineage>
        <taxon>Eukaryota</taxon>
        <taxon>Fungi</taxon>
        <taxon>Dikarya</taxon>
        <taxon>Ascomycota</taxon>
        <taxon>Saccharomycotina</taxon>
        <taxon>Pichiomycetes</taxon>
        <taxon>Pichiales</taxon>
        <taxon>Pichiaceae</taxon>
        <taxon>Ogataea</taxon>
    </lineage>
</organism>
<reference evidence="2" key="2">
    <citation type="submission" date="2021-01" db="EMBL/GenBank/DDBJ databases">
        <authorList>
            <person name="Schikora-Tamarit M.A."/>
        </authorList>
    </citation>
    <scope>NUCLEOTIDE SEQUENCE</scope>
    <source>
        <strain evidence="2">NCAIM Y.01608</strain>
    </source>
</reference>
<dbReference type="Gene3D" id="3.10.20.90">
    <property type="entry name" value="Phosphatidylinositol 3-kinase Catalytic Subunit, Chain A, domain 1"/>
    <property type="match status" value="1"/>
</dbReference>
<sequence length="85" mass="9093">MKVTVKSSNDQSFQVTVPDNSTVDDLKVAAVVALPPDSAVSKSNVKVWYSGKKMELSKTLDSYGIGQETNSTVYLTCTDESSSAL</sequence>
<proteinExistence type="predicted"/>
<name>A0A9P8TGX0_9ASCO</name>
<dbReference type="InterPro" id="IPR029071">
    <property type="entry name" value="Ubiquitin-like_domsf"/>
</dbReference>
<keyword evidence="3" id="KW-1185">Reference proteome</keyword>
<dbReference type="EMBL" id="JAEUBD010000023">
    <property type="protein sequence ID" value="KAH3678364.1"/>
    <property type="molecule type" value="Genomic_DNA"/>
</dbReference>
<dbReference type="AlphaFoldDB" id="A0A9P8TGX0"/>
<gene>
    <name evidence="2" type="ORF">OGATHE_000293</name>
</gene>
<dbReference type="SMART" id="SM00213">
    <property type="entry name" value="UBQ"/>
    <property type="match status" value="1"/>
</dbReference>
<dbReference type="CDD" id="cd17039">
    <property type="entry name" value="Ubl_ubiquitin_like"/>
    <property type="match status" value="1"/>
</dbReference>
<reference evidence="2" key="1">
    <citation type="journal article" date="2021" name="Open Biol.">
        <title>Shared evolutionary footprints suggest mitochondrial oxidative damage underlies multiple complex I losses in fungi.</title>
        <authorList>
            <person name="Schikora-Tamarit M.A."/>
            <person name="Marcet-Houben M."/>
            <person name="Nosek J."/>
            <person name="Gabaldon T."/>
        </authorList>
    </citation>
    <scope>NUCLEOTIDE SEQUENCE</scope>
    <source>
        <strain evidence="2">NCAIM Y.01608</strain>
    </source>
</reference>
<comment type="caution">
    <text evidence="2">The sequence shown here is derived from an EMBL/GenBank/DDBJ whole genome shotgun (WGS) entry which is preliminary data.</text>
</comment>
<accession>A0A9P8TGX0</accession>
<feature type="domain" description="Ubiquitin-like" evidence="1">
    <location>
        <begin position="1"/>
        <end position="76"/>
    </location>
</feature>
<evidence type="ECO:0000313" key="3">
    <source>
        <dbReference type="Proteomes" id="UP000788993"/>
    </source>
</evidence>
<protein>
    <recommendedName>
        <fullName evidence="1">Ubiquitin-like domain-containing protein</fullName>
    </recommendedName>
</protein>
<dbReference type="SUPFAM" id="SSF54236">
    <property type="entry name" value="Ubiquitin-like"/>
    <property type="match status" value="1"/>
</dbReference>
<dbReference type="Proteomes" id="UP000788993">
    <property type="component" value="Unassembled WGS sequence"/>
</dbReference>